<keyword evidence="1" id="KW-1133">Transmembrane helix</keyword>
<proteinExistence type="predicted"/>
<keyword evidence="1" id="KW-0812">Transmembrane</keyword>
<accession>A0A061E520</accession>
<keyword evidence="3" id="KW-1185">Reference proteome</keyword>
<evidence type="ECO:0000256" key="1">
    <source>
        <dbReference type="SAM" id="Phobius"/>
    </source>
</evidence>
<protein>
    <submittedName>
        <fullName evidence="2">Uncharacterized protein</fullName>
    </submittedName>
</protein>
<feature type="transmembrane region" description="Helical" evidence="1">
    <location>
        <begin position="6"/>
        <end position="26"/>
    </location>
</feature>
<name>A0A061E520_THECC</name>
<keyword evidence="1" id="KW-0472">Membrane</keyword>
<dbReference type="InParanoid" id="A0A061E520"/>
<evidence type="ECO:0000313" key="2">
    <source>
        <dbReference type="EMBL" id="EOX99682.1"/>
    </source>
</evidence>
<sequence length="85" mass="9870">MTPYTIAPSLVTTGYVCYSHYSMIIIKKRKMQGYLVHVLFQVQGYLVHVLFQVQKGSPTKHLPLRSQHVPMIIYTKDECFPLRLS</sequence>
<dbReference type="Proteomes" id="UP000026915">
    <property type="component" value="Chromosome 2"/>
</dbReference>
<dbReference type="Gramene" id="EOX99682">
    <property type="protein sequence ID" value="EOX99682"/>
    <property type="gene ID" value="TCM_008442"/>
</dbReference>
<dbReference type="HOGENOM" id="CLU_2517134_0_0_1"/>
<evidence type="ECO:0000313" key="3">
    <source>
        <dbReference type="Proteomes" id="UP000026915"/>
    </source>
</evidence>
<dbReference type="AlphaFoldDB" id="A0A061E520"/>
<dbReference type="EMBL" id="CM001880">
    <property type="protein sequence ID" value="EOX99682.1"/>
    <property type="molecule type" value="Genomic_DNA"/>
</dbReference>
<reference evidence="2 3" key="1">
    <citation type="journal article" date="2013" name="Genome Biol.">
        <title>The genome sequence of the most widely cultivated cacao type and its use to identify candidate genes regulating pod color.</title>
        <authorList>
            <person name="Motamayor J.C."/>
            <person name="Mockaitis K."/>
            <person name="Schmutz J."/>
            <person name="Haiminen N."/>
            <person name="Iii D.L."/>
            <person name="Cornejo O."/>
            <person name="Findley S.D."/>
            <person name="Zheng P."/>
            <person name="Utro F."/>
            <person name="Royaert S."/>
            <person name="Saski C."/>
            <person name="Jenkins J."/>
            <person name="Podicheti R."/>
            <person name="Zhao M."/>
            <person name="Scheffler B.E."/>
            <person name="Stack J.C."/>
            <person name="Feltus F.A."/>
            <person name="Mustiga G.M."/>
            <person name="Amores F."/>
            <person name="Phillips W."/>
            <person name="Marelli J.P."/>
            <person name="May G.D."/>
            <person name="Shapiro H."/>
            <person name="Ma J."/>
            <person name="Bustamante C.D."/>
            <person name="Schnell R.J."/>
            <person name="Main D."/>
            <person name="Gilbert D."/>
            <person name="Parida L."/>
            <person name="Kuhn D.N."/>
        </authorList>
    </citation>
    <scope>NUCLEOTIDE SEQUENCE [LARGE SCALE GENOMIC DNA]</scope>
    <source>
        <strain evidence="3">cv. Matina 1-6</strain>
    </source>
</reference>
<gene>
    <name evidence="2" type="ORF">TCM_008442</name>
</gene>
<organism evidence="2 3">
    <name type="scientific">Theobroma cacao</name>
    <name type="common">Cacao</name>
    <name type="synonym">Cocoa</name>
    <dbReference type="NCBI Taxonomy" id="3641"/>
    <lineage>
        <taxon>Eukaryota</taxon>
        <taxon>Viridiplantae</taxon>
        <taxon>Streptophyta</taxon>
        <taxon>Embryophyta</taxon>
        <taxon>Tracheophyta</taxon>
        <taxon>Spermatophyta</taxon>
        <taxon>Magnoliopsida</taxon>
        <taxon>eudicotyledons</taxon>
        <taxon>Gunneridae</taxon>
        <taxon>Pentapetalae</taxon>
        <taxon>rosids</taxon>
        <taxon>malvids</taxon>
        <taxon>Malvales</taxon>
        <taxon>Malvaceae</taxon>
        <taxon>Byttnerioideae</taxon>
        <taxon>Theobroma</taxon>
    </lineage>
</organism>